<accession>A0A6J7R5T2</accession>
<dbReference type="GO" id="GO:0003949">
    <property type="term" value="F:1-(5-phosphoribosyl)-5-[(5-phosphoribosylamino)methylideneamino]imidazole-4-carboxamide isomerase activity"/>
    <property type="evidence" value="ECO:0007669"/>
    <property type="project" value="UniProtKB-EC"/>
</dbReference>
<dbReference type="AlphaFoldDB" id="A0A6J7R5T2"/>
<keyword evidence="6" id="KW-0963">Cytoplasm</keyword>
<evidence type="ECO:0000256" key="8">
    <source>
        <dbReference type="ARBA" id="ARBA00023102"/>
    </source>
</evidence>
<dbReference type="FunFam" id="3.20.20.70:FF:000009">
    <property type="entry name" value="1-(5-phosphoribosyl)-5-[(5-phosphoribosylamino)methylideneamino] imidazole-4-carboxamide isomerase"/>
    <property type="match status" value="1"/>
</dbReference>
<dbReference type="EMBL" id="CAFBPM010000010">
    <property type="protein sequence ID" value="CAB5024107.1"/>
    <property type="molecule type" value="Genomic_DNA"/>
</dbReference>
<name>A0A6J7R5T2_9ZZZZ</name>
<dbReference type="EMBL" id="CAFABE010000161">
    <property type="protein sequence ID" value="CAB4835013.1"/>
    <property type="molecule type" value="Genomic_DNA"/>
</dbReference>
<evidence type="ECO:0000256" key="4">
    <source>
        <dbReference type="ARBA" id="ARBA00009667"/>
    </source>
</evidence>
<evidence type="ECO:0000313" key="10">
    <source>
        <dbReference type="EMBL" id="CAB4835013.1"/>
    </source>
</evidence>
<evidence type="ECO:0000256" key="2">
    <source>
        <dbReference type="ARBA" id="ARBA00004496"/>
    </source>
</evidence>
<comment type="pathway">
    <text evidence="3">Amino-acid biosynthesis; L-histidine biosynthesis; L-histidine from 5-phospho-alpha-D-ribose 1-diphosphate: step 4/9.</text>
</comment>
<evidence type="ECO:0000256" key="7">
    <source>
        <dbReference type="ARBA" id="ARBA00022605"/>
    </source>
</evidence>
<dbReference type="UniPathway" id="UPA00031">
    <property type="reaction ID" value="UER00009"/>
</dbReference>
<dbReference type="InterPro" id="IPR011060">
    <property type="entry name" value="RibuloseP-bd_barrel"/>
</dbReference>
<evidence type="ECO:0000313" key="12">
    <source>
        <dbReference type="EMBL" id="CAB5024107.1"/>
    </source>
</evidence>
<dbReference type="Pfam" id="PF00977">
    <property type="entry name" value="His_biosynth"/>
    <property type="match status" value="1"/>
</dbReference>
<evidence type="ECO:0000313" key="11">
    <source>
        <dbReference type="EMBL" id="CAB4858068.1"/>
    </source>
</evidence>
<organism evidence="12">
    <name type="scientific">freshwater metagenome</name>
    <dbReference type="NCBI Taxonomy" id="449393"/>
    <lineage>
        <taxon>unclassified sequences</taxon>
        <taxon>metagenomes</taxon>
        <taxon>ecological metagenomes</taxon>
    </lineage>
</organism>
<dbReference type="PANTHER" id="PTHR43090">
    <property type="entry name" value="1-(5-PHOSPHORIBOSYL)-5-[(5-PHOSPHORIBOSYLAMINO)METHYLIDENEAMINO] IMIDAZOLE-4-CARBOXAMIDE ISOMERASE"/>
    <property type="match status" value="1"/>
</dbReference>
<evidence type="ECO:0000256" key="1">
    <source>
        <dbReference type="ARBA" id="ARBA00000901"/>
    </source>
</evidence>
<dbReference type="GO" id="GO:0000162">
    <property type="term" value="P:L-tryptophan biosynthetic process"/>
    <property type="evidence" value="ECO:0007669"/>
    <property type="project" value="TreeGrafter"/>
</dbReference>
<comment type="catalytic activity">
    <reaction evidence="1">
        <text>1-(5-phospho-beta-D-ribosyl)-5-[(5-phospho-beta-D-ribosylamino)methylideneamino]imidazole-4-carboxamide = 5-[(5-phospho-1-deoxy-D-ribulos-1-ylimino)methylamino]-1-(5-phospho-beta-D-ribosyl)imidazole-4-carboxamide</text>
        <dbReference type="Rhea" id="RHEA:15469"/>
        <dbReference type="ChEBI" id="CHEBI:58435"/>
        <dbReference type="ChEBI" id="CHEBI:58525"/>
        <dbReference type="EC" id="5.3.1.16"/>
    </reaction>
</comment>
<dbReference type="InterPro" id="IPR023016">
    <property type="entry name" value="HisA/PriA"/>
</dbReference>
<proteinExistence type="inferred from homology"/>
<dbReference type="EMBL" id="CAFBLT010000001">
    <property type="protein sequence ID" value="CAB4858068.1"/>
    <property type="molecule type" value="Genomic_DNA"/>
</dbReference>
<dbReference type="Gene3D" id="3.20.20.70">
    <property type="entry name" value="Aldolase class I"/>
    <property type="match status" value="1"/>
</dbReference>
<dbReference type="PANTHER" id="PTHR43090:SF2">
    <property type="entry name" value="1-(5-PHOSPHORIBOSYL)-5-[(5-PHOSPHORIBOSYLAMINO)METHYLIDENEAMINO] IMIDAZOLE-4-CARBOXAMIDE ISOMERASE"/>
    <property type="match status" value="1"/>
</dbReference>
<keyword evidence="9" id="KW-0413">Isomerase</keyword>
<sequence>MEFYAAIDLRQGRAVRLLKGDFAAETNYGDPKELAETFIEGGSDWLHIVDLDGARDGAGVNRSIIQSIASMSPIPIETGGGVRTERDVEELLTFGVQRVILGTLAIEDPATALSLMESFPGHVGVGLDYRITPDGGEVAVRGWEQGSGHSLIDAIERCSSDATAALIVTAIDRDGTLEGPDLAGLQRVMDATTLPVIASGGVGDLEDLQTLTTSNVAGVVVGKALVEERFTVAEGVRACR</sequence>
<dbReference type="SUPFAM" id="SSF51366">
    <property type="entry name" value="Ribulose-phoshate binding barrel"/>
    <property type="match status" value="1"/>
</dbReference>
<evidence type="ECO:0000256" key="5">
    <source>
        <dbReference type="ARBA" id="ARBA00012550"/>
    </source>
</evidence>
<dbReference type="InterPro" id="IPR044524">
    <property type="entry name" value="Isoase_HisA-like"/>
</dbReference>
<dbReference type="InterPro" id="IPR006062">
    <property type="entry name" value="His_biosynth"/>
</dbReference>
<evidence type="ECO:0000256" key="6">
    <source>
        <dbReference type="ARBA" id="ARBA00022490"/>
    </source>
</evidence>
<comment type="subcellular location">
    <subcellularLocation>
        <location evidence="2">Cytoplasm</location>
    </subcellularLocation>
</comment>
<dbReference type="EC" id="5.3.1.16" evidence="5"/>
<comment type="similarity">
    <text evidence="4">Belongs to the HisA/HisF family.</text>
</comment>
<reference evidence="12" key="1">
    <citation type="submission" date="2020-05" db="EMBL/GenBank/DDBJ databases">
        <authorList>
            <person name="Chiriac C."/>
            <person name="Salcher M."/>
            <person name="Ghai R."/>
            <person name="Kavagutti S V."/>
        </authorList>
    </citation>
    <scope>NUCLEOTIDE SEQUENCE</scope>
</reference>
<dbReference type="HAMAP" id="MF_01014">
    <property type="entry name" value="HisA"/>
    <property type="match status" value="1"/>
</dbReference>
<dbReference type="CDD" id="cd04732">
    <property type="entry name" value="HisA"/>
    <property type="match status" value="1"/>
</dbReference>
<dbReference type="InterPro" id="IPR013785">
    <property type="entry name" value="Aldolase_TIM"/>
</dbReference>
<keyword evidence="7" id="KW-0028">Amino-acid biosynthesis</keyword>
<dbReference type="GO" id="GO:0005737">
    <property type="term" value="C:cytoplasm"/>
    <property type="evidence" value="ECO:0007669"/>
    <property type="project" value="UniProtKB-SubCell"/>
</dbReference>
<evidence type="ECO:0000256" key="3">
    <source>
        <dbReference type="ARBA" id="ARBA00005133"/>
    </source>
</evidence>
<protein>
    <recommendedName>
        <fullName evidence="5">1-(5-phosphoribosyl)-5-[(5-phosphoribosylamino)methylideneamino]imidazole-4-carboxamideisomerase</fullName>
        <ecNumber evidence="5">5.3.1.16</ecNumber>
    </recommendedName>
</protein>
<gene>
    <name evidence="10" type="ORF">UFOPK3164_01807</name>
    <name evidence="11" type="ORF">UFOPK3427_00013</name>
    <name evidence="12" type="ORF">UFOPK4112_01094</name>
</gene>
<keyword evidence="8" id="KW-0368">Histidine biosynthesis</keyword>
<evidence type="ECO:0000256" key="9">
    <source>
        <dbReference type="ARBA" id="ARBA00023235"/>
    </source>
</evidence>
<dbReference type="GO" id="GO:0000105">
    <property type="term" value="P:L-histidine biosynthetic process"/>
    <property type="evidence" value="ECO:0007669"/>
    <property type="project" value="UniProtKB-UniPathway"/>
</dbReference>